<comment type="caution">
    <text evidence="9">The sequence shown here is derived from an EMBL/GenBank/DDBJ whole genome shotgun (WGS) entry which is preliminary data.</text>
</comment>
<keyword evidence="5 6" id="KW-0511">Multifunctional enzyme</keyword>
<proteinExistence type="inferred from homology"/>
<dbReference type="GO" id="GO:0008773">
    <property type="term" value="F:[protein-PII] uridylyltransferase activity"/>
    <property type="evidence" value="ECO:0007669"/>
    <property type="project" value="UniProtKB-UniRule"/>
</dbReference>
<evidence type="ECO:0000256" key="2">
    <source>
        <dbReference type="ARBA" id="ARBA00022695"/>
    </source>
</evidence>
<dbReference type="PANTHER" id="PTHR47320:SF1">
    <property type="entry name" value="BIFUNCTIONAL URIDYLYLTRANSFERASE_URIDYLYL-REMOVING ENZYME"/>
    <property type="match status" value="1"/>
</dbReference>
<evidence type="ECO:0000313" key="10">
    <source>
        <dbReference type="Proteomes" id="UP000031671"/>
    </source>
</evidence>
<keyword evidence="4 6" id="KW-0460">Magnesium</keyword>
<dbReference type="AlphaFoldDB" id="A0A0B8P210"/>
<keyword evidence="3 6" id="KW-0378">Hydrolase</keyword>
<dbReference type="InterPro" id="IPR013546">
    <property type="entry name" value="PII_UdlTrfase/GS_AdlTrfase"/>
</dbReference>
<comment type="function">
    <text evidence="6">Modifies, by uridylylation and deuridylylation, the PII regulatory proteins (GlnB and homologs), in response to the nitrogen status of the cell that GlnD senses through the glutamine level. Under low glutamine levels, catalyzes the conversion of the PII proteins and UTP to PII-UMP and PPi, while under higher glutamine levels, GlnD hydrolyzes PII-UMP to PII and UMP (deuridylylation). Thus, controls uridylylation state and activity of the PII proteins, and plays an important role in the regulation of nitrogen metabolism.</text>
</comment>
<evidence type="ECO:0000256" key="4">
    <source>
        <dbReference type="ARBA" id="ARBA00022842"/>
    </source>
</evidence>
<comment type="similarity">
    <text evidence="6">Belongs to the GlnD family.</text>
</comment>
<dbReference type="EC" id="2.7.7.59" evidence="6"/>
<dbReference type="EMBL" id="BBRZ01000095">
    <property type="protein sequence ID" value="GAM58622.1"/>
    <property type="molecule type" value="Genomic_DNA"/>
</dbReference>
<feature type="region of interest" description="Uridylyltransferase" evidence="6">
    <location>
        <begin position="1"/>
        <end position="335"/>
    </location>
</feature>
<reference evidence="9 10" key="1">
    <citation type="submission" date="2015-01" db="EMBL/GenBank/DDBJ databases">
        <title>Vibrio sp. C1 JCM 19231 whole genome shotgun sequence.</title>
        <authorList>
            <person name="Sawabe T."/>
            <person name="Meirelles P."/>
            <person name="Feng G."/>
            <person name="Sayaka M."/>
            <person name="Hattori M."/>
            <person name="Ohkuma M."/>
        </authorList>
    </citation>
    <scope>NUCLEOTIDE SEQUENCE [LARGE SCALE GENOMIC DNA]</scope>
    <source>
        <strain evidence="10">JCM 19231</strain>
    </source>
</reference>
<evidence type="ECO:0000259" key="8">
    <source>
        <dbReference type="Pfam" id="PF08335"/>
    </source>
</evidence>
<evidence type="ECO:0000313" key="9">
    <source>
        <dbReference type="EMBL" id="GAM58622.1"/>
    </source>
</evidence>
<feature type="domain" description="Polymerase nucleotidyl transferase" evidence="7">
    <location>
        <begin position="58"/>
        <end position="121"/>
    </location>
</feature>
<dbReference type="Proteomes" id="UP000031671">
    <property type="component" value="Unassembled WGS sequence"/>
</dbReference>
<comment type="caution">
    <text evidence="6">Lacks conserved residue(s) required for the propagation of feature annotation.</text>
</comment>
<dbReference type="Pfam" id="PF08335">
    <property type="entry name" value="GlnD_UR_UTase"/>
    <property type="match status" value="1"/>
</dbReference>
<dbReference type="EC" id="3.1.4.-" evidence="6"/>
<dbReference type="InterPro" id="IPR002934">
    <property type="entry name" value="Polymerase_NTP_transf_dom"/>
</dbReference>
<evidence type="ECO:0000256" key="1">
    <source>
        <dbReference type="ARBA" id="ARBA00022679"/>
    </source>
</evidence>
<dbReference type="GO" id="GO:0006808">
    <property type="term" value="P:regulation of nitrogen utilization"/>
    <property type="evidence" value="ECO:0007669"/>
    <property type="project" value="UniProtKB-UniRule"/>
</dbReference>
<keyword evidence="1 6" id="KW-0808">Transferase</keyword>
<reference evidence="9 10" key="2">
    <citation type="submission" date="2015-01" db="EMBL/GenBank/DDBJ databases">
        <authorList>
            <consortium name="NBRP consortium"/>
            <person name="Sawabe T."/>
            <person name="Meirelles P."/>
            <person name="Feng G."/>
            <person name="Sayaka M."/>
            <person name="Hattori M."/>
            <person name="Ohkuma M."/>
        </authorList>
    </citation>
    <scope>NUCLEOTIDE SEQUENCE [LARGE SCALE GENOMIC DNA]</scope>
    <source>
        <strain evidence="10">JCM 19231</strain>
    </source>
</reference>
<accession>A0A0B8P210</accession>
<comment type="catalytic activity">
    <reaction evidence="6">
        <text>[protein-PII]-uridylyl-L-tyrosine + H2O = [protein-PII]-L-tyrosine + UMP + H(+)</text>
        <dbReference type="Rhea" id="RHEA:48600"/>
        <dbReference type="Rhea" id="RHEA-COMP:12147"/>
        <dbReference type="Rhea" id="RHEA-COMP:12148"/>
        <dbReference type="ChEBI" id="CHEBI:15377"/>
        <dbReference type="ChEBI" id="CHEBI:15378"/>
        <dbReference type="ChEBI" id="CHEBI:46858"/>
        <dbReference type="ChEBI" id="CHEBI:57865"/>
        <dbReference type="ChEBI" id="CHEBI:90602"/>
    </reaction>
</comment>
<evidence type="ECO:0000256" key="5">
    <source>
        <dbReference type="ARBA" id="ARBA00023268"/>
    </source>
</evidence>
<dbReference type="Pfam" id="PF01909">
    <property type="entry name" value="NTP_transf_2"/>
    <property type="match status" value="1"/>
</dbReference>
<feature type="domain" description="PII-uridylyltransferase/Glutamine-synthetase adenylyltransferase" evidence="8">
    <location>
        <begin position="179"/>
        <end position="317"/>
    </location>
</feature>
<evidence type="ECO:0000256" key="3">
    <source>
        <dbReference type="ARBA" id="ARBA00022801"/>
    </source>
</evidence>
<evidence type="ECO:0000256" key="6">
    <source>
        <dbReference type="HAMAP-Rule" id="MF_00277"/>
    </source>
</evidence>
<evidence type="ECO:0000259" key="7">
    <source>
        <dbReference type="Pfam" id="PF01909"/>
    </source>
</evidence>
<dbReference type="GO" id="GO:0008081">
    <property type="term" value="F:phosphoric diester hydrolase activity"/>
    <property type="evidence" value="ECO:0007669"/>
    <property type="project" value="UniProtKB-UniRule"/>
</dbReference>
<sequence>MSHIEPLSPLKLSDEQINLTELKQKLQDFSEQQKEQFLQRRSVIDLVTERSQFMDSLLKRLWKFYRFDSVEGVSLVAVGGYGREELHPLSDIDIMILSKRPLKEEWIPKVSEFVTLMWDLRLEVGHSVRSLQECYNVAKDDLTVATNLQESRLICGSQDCYQQLNQMIQKEDFWPSEVFYKAKLEEQRERHARYHDTGYNLEPDIKSSPGGLRDIHTLSWVARRHFGATSLMEMSQHGFLTDAEYRELQECQNFLWQIRFALHIELRRYDNRLQFAHQAKVAENLGFTGERNQPVERMMKEFYRTLRRIVELNKMLLKLFDQAILNRGKVVPAELSMMTFSVVDT</sequence>
<comment type="catalytic activity">
    <reaction evidence="6">
        <text>[protein-PII]-L-tyrosine + UTP = [protein-PII]-uridylyl-L-tyrosine + diphosphate</text>
        <dbReference type="Rhea" id="RHEA:13673"/>
        <dbReference type="Rhea" id="RHEA-COMP:12147"/>
        <dbReference type="Rhea" id="RHEA-COMP:12148"/>
        <dbReference type="ChEBI" id="CHEBI:33019"/>
        <dbReference type="ChEBI" id="CHEBI:46398"/>
        <dbReference type="ChEBI" id="CHEBI:46858"/>
        <dbReference type="ChEBI" id="CHEBI:90602"/>
        <dbReference type="EC" id="2.7.7.59"/>
    </reaction>
</comment>
<dbReference type="PANTHER" id="PTHR47320">
    <property type="entry name" value="BIFUNCTIONAL URIDYLYLTRANSFERASE/URIDYLYL-REMOVING ENZYME"/>
    <property type="match status" value="1"/>
</dbReference>
<comment type="cofactor">
    <cofactor evidence="6">
        <name>Mg(2+)</name>
        <dbReference type="ChEBI" id="CHEBI:18420"/>
    </cofactor>
</comment>
<comment type="activity regulation">
    <text evidence="6">Uridylyltransferase (UTase) activity is inhibited by glutamine, while glutamine activates uridylyl-removing (UR) activity.</text>
</comment>
<dbReference type="SUPFAM" id="SSF81593">
    <property type="entry name" value="Nucleotidyltransferase substrate binding subunit/domain"/>
    <property type="match status" value="1"/>
</dbReference>
<name>A0A0B8P210_9VIBR</name>
<organism evidence="9 10">
    <name type="scientific">Vibrio ishigakensis</name>
    <dbReference type="NCBI Taxonomy" id="1481914"/>
    <lineage>
        <taxon>Bacteria</taxon>
        <taxon>Pseudomonadati</taxon>
        <taxon>Pseudomonadota</taxon>
        <taxon>Gammaproteobacteria</taxon>
        <taxon>Vibrionales</taxon>
        <taxon>Vibrionaceae</taxon>
        <taxon>Vibrio</taxon>
    </lineage>
</organism>
<dbReference type="SUPFAM" id="SSF81301">
    <property type="entry name" value="Nucleotidyltransferase"/>
    <property type="match status" value="1"/>
</dbReference>
<protein>
    <recommendedName>
        <fullName evidence="6">Bifunctional uridylyltransferase/uridylyl-removing enzyme</fullName>
        <shortName evidence="6">UTase/UR</shortName>
    </recommendedName>
    <alternativeName>
        <fullName evidence="6">Bifunctional [protein-PII] modification enzyme</fullName>
    </alternativeName>
    <alternativeName>
        <fullName evidence="6">Bifunctional nitrogen sensor protein</fullName>
    </alternativeName>
    <domain>
        <recommendedName>
            <fullName evidence="6">[Protein-PII] uridylyltransferase</fullName>
            <shortName evidence="6">PII uridylyltransferase</shortName>
            <shortName evidence="6">UTase</shortName>
            <ecNumber evidence="6">2.7.7.59</ecNumber>
        </recommendedName>
    </domain>
    <domain>
        <recommendedName>
            <fullName evidence="6">[Protein-PII]-UMP uridylyl-removing enzyme</fullName>
            <shortName evidence="6">UR</shortName>
            <ecNumber evidence="6">3.1.4.-</ecNumber>
        </recommendedName>
    </domain>
</protein>
<comment type="domain">
    <text evidence="6">Has four distinct domains: an N-terminal nucleotidyltransferase (NT) domain responsible for UTase activity, a central HD domain that encodes UR activity, and two C-terminal ACT domains that seem to have a role in glutamine sensing.</text>
</comment>
<dbReference type="InterPro" id="IPR043519">
    <property type="entry name" value="NT_sf"/>
</dbReference>
<dbReference type="HAMAP" id="MF_00277">
    <property type="entry name" value="PII_uridylyl_transf"/>
    <property type="match status" value="1"/>
</dbReference>
<dbReference type="CDD" id="cd05401">
    <property type="entry name" value="NT_GlnE_GlnD_like"/>
    <property type="match status" value="1"/>
</dbReference>
<dbReference type="InterPro" id="IPR010043">
    <property type="entry name" value="UTase/UR"/>
</dbReference>
<gene>
    <name evidence="6" type="primary">glnD</name>
    <name evidence="9" type="ORF">JCM19231_1507</name>
</gene>
<keyword evidence="2 6" id="KW-0548">Nucleotidyltransferase</keyword>
<keyword evidence="10" id="KW-1185">Reference proteome</keyword>